<dbReference type="KEGG" id="eno:ECENHK_10505"/>
<sequence length="122" mass="14084">MRIGELCVKTGLSKETVRYYERQGLLEKIPQPNRSNNYKVYSAVDLQRLKMIKHAKMLGFTLAEISDVLAVWVDDKFTAEQKQSALRRKLQQLEEKEAALTELRSRLVNALEKVGQPCVDEF</sequence>
<gene>
    <name evidence="7" type="ORF">B9Q37_14510</name>
</gene>
<dbReference type="Pfam" id="PF13411">
    <property type="entry name" value="MerR_1"/>
    <property type="match status" value="1"/>
</dbReference>
<evidence type="ECO:0000313" key="7">
    <source>
        <dbReference type="EMBL" id="PJD73663.1"/>
    </source>
</evidence>
<dbReference type="SMART" id="SM00422">
    <property type="entry name" value="HTH_MERR"/>
    <property type="match status" value="1"/>
</dbReference>
<evidence type="ECO:0000256" key="2">
    <source>
        <dbReference type="ARBA" id="ARBA00023015"/>
    </source>
</evidence>
<feature type="domain" description="HTH merR-type" evidence="6">
    <location>
        <begin position="1"/>
        <end position="71"/>
    </location>
</feature>
<keyword evidence="5" id="KW-0175">Coiled coil</keyword>
<dbReference type="SUPFAM" id="SSF46955">
    <property type="entry name" value="Putative DNA-binding domain"/>
    <property type="match status" value="1"/>
</dbReference>
<protein>
    <submittedName>
        <fullName evidence="7">Transcriptional regulator</fullName>
    </submittedName>
</protein>
<feature type="coiled-coil region" evidence="5">
    <location>
        <begin position="76"/>
        <end position="113"/>
    </location>
</feature>
<dbReference type="InterPro" id="IPR047057">
    <property type="entry name" value="MerR_fam"/>
</dbReference>
<keyword evidence="3" id="KW-0238">DNA-binding</keyword>
<reference evidence="7 8" key="1">
    <citation type="journal article" date="2017" name="J. Antimicrob. Chemother.">
        <title>Characterization of the population structure, drug resistance mechanisms and plasmids of the community-associated Enterobacter cloacae complex in China.</title>
        <authorList>
            <person name="Zhou K."/>
            <person name="Yu W."/>
            <person name="Cao X."/>
            <person name="Shen P."/>
            <person name="Lu H."/>
            <person name="Luo Q."/>
            <person name="Rossen J.W.A."/>
            <person name="Xiao Y."/>
        </authorList>
    </citation>
    <scope>NUCLEOTIDE SEQUENCE [LARGE SCALE GENOMIC DNA]</scope>
    <source>
        <strain evidence="7">ECC1097</strain>
    </source>
</reference>
<organism evidence="7">
    <name type="scientific">Enterobacter kobei</name>
    <dbReference type="NCBI Taxonomy" id="208224"/>
    <lineage>
        <taxon>Bacteria</taxon>
        <taxon>Pseudomonadati</taxon>
        <taxon>Pseudomonadota</taxon>
        <taxon>Gammaproteobacteria</taxon>
        <taxon>Enterobacterales</taxon>
        <taxon>Enterobacteriaceae</taxon>
        <taxon>Enterobacter</taxon>
        <taxon>Enterobacter cloacae complex</taxon>
    </lineage>
</organism>
<keyword evidence="1" id="KW-0678">Repressor</keyword>
<evidence type="ECO:0000256" key="1">
    <source>
        <dbReference type="ARBA" id="ARBA00022491"/>
    </source>
</evidence>
<accession>A0A2J0PII9</accession>
<evidence type="ECO:0000256" key="3">
    <source>
        <dbReference type="ARBA" id="ARBA00023125"/>
    </source>
</evidence>
<evidence type="ECO:0000259" key="6">
    <source>
        <dbReference type="PROSITE" id="PS50937"/>
    </source>
</evidence>
<dbReference type="EMBL" id="NEEU01000010">
    <property type="protein sequence ID" value="PJD73663.1"/>
    <property type="molecule type" value="Genomic_DNA"/>
</dbReference>
<keyword evidence="2" id="KW-0805">Transcription regulation</keyword>
<dbReference type="RefSeq" id="WP_014883735.1">
    <property type="nucleotide sequence ID" value="NC_018405.1"/>
</dbReference>
<comment type="caution">
    <text evidence="7">The sequence shown here is derived from an EMBL/GenBank/DDBJ whole genome shotgun (WGS) entry which is preliminary data.</text>
</comment>
<evidence type="ECO:0000313" key="8">
    <source>
        <dbReference type="Proteomes" id="UP000230495"/>
    </source>
</evidence>
<dbReference type="PANTHER" id="PTHR30204">
    <property type="entry name" value="REDOX-CYCLING DRUG-SENSING TRANSCRIPTIONAL ACTIVATOR SOXR"/>
    <property type="match status" value="1"/>
</dbReference>
<dbReference type="GO" id="GO:0003700">
    <property type="term" value="F:DNA-binding transcription factor activity"/>
    <property type="evidence" value="ECO:0007669"/>
    <property type="project" value="InterPro"/>
</dbReference>
<dbReference type="Gene3D" id="1.10.1660.10">
    <property type="match status" value="1"/>
</dbReference>
<evidence type="ECO:0000256" key="5">
    <source>
        <dbReference type="SAM" id="Coils"/>
    </source>
</evidence>
<dbReference type="GO" id="GO:0003677">
    <property type="term" value="F:DNA binding"/>
    <property type="evidence" value="ECO:0007669"/>
    <property type="project" value="UniProtKB-KW"/>
</dbReference>
<dbReference type="PANTHER" id="PTHR30204:SF69">
    <property type="entry name" value="MERR-FAMILY TRANSCRIPTIONAL REGULATOR"/>
    <property type="match status" value="1"/>
</dbReference>
<dbReference type="PROSITE" id="PS50937">
    <property type="entry name" value="HTH_MERR_2"/>
    <property type="match status" value="1"/>
</dbReference>
<dbReference type="AlphaFoldDB" id="A0A2J0PII9"/>
<dbReference type="Proteomes" id="UP000230495">
    <property type="component" value="Unassembled WGS sequence"/>
</dbReference>
<keyword evidence="4" id="KW-0804">Transcription</keyword>
<dbReference type="InterPro" id="IPR009061">
    <property type="entry name" value="DNA-bd_dom_put_sf"/>
</dbReference>
<dbReference type="InterPro" id="IPR000551">
    <property type="entry name" value="MerR-type_HTH_dom"/>
</dbReference>
<evidence type="ECO:0000256" key="4">
    <source>
        <dbReference type="ARBA" id="ARBA00023163"/>
    </source>
</evidence>
<dbReference type="OrthoDB" id="9808480at2"/>
<proteinExistence type="predicted"/>
<name>A0A2J0PII9_9ENTR</name>